<evidence type="ECO:0000256" key="3">
    <source>
        <dbReference type="ARBA" id="ARBA00022525"/>
    </source>
</evidence>
<dbReference type="AlphaFoldDB" id="A0A0C5DKK6"/>
<dbReference type="GO" id="GO:0030246">
    <property type="term" value="F:carbohydrate binding"/>
    <property type="evidence" value="ECO:0007669"/>
    <property type="project" value="UniProtKB-KW"/>
</dbReference>
<dbReference type="PRINTS" id="PR01504">
    <property type="entry name" value="PNCREATITSAP"/>
</dbReference>
<accession>A0A0C5DKK6</accession>
<evidence type="ECO:0000256" key="2">
    <source>
        <dbReference type="ARBA" id="ARBA00006747"/>
    </source>
</evidence>
<dbReference type="InterPro" id="IPR016186">
    <property type="entry name" value="C-type_lectin-like/link_sf"/>
</dbReference>
<dbReference type="SMART" id="SM00034">
    <property type="entry name" value="CLECT"/>
    <property type="match status" value="1"/>
</dbReference>
<dbReference type="FunFam" id="3.10.100.10:FF:000087">
    <property type="entry name" value="Snaclec rhodocetin subunit delta"/>
    <property type="match status" value="1"/>
</dbReference>
<organism evidence="7">
    <name type="scientific">Macrovipera lebetinus</name>
    <name type="common">Levantine viper</name>
    <name type="synonym">Vipera lebetina</name>
    <dbReference type="NCBI Taxonomy" id="3148341"/>
    <lineage>
        <taxon>Eukaryota</taxon>
        <taxon>Metazoa</taxon>
        <taxon>Chordata</taxon>
        <taxon>Craniata</taxon>
        <taxon>Vertebrata</taxon>
        <taxon>Euteleostomi</taxon>
        <taxon>Lepidosauria</taxon>
        <taxon>Squamata</taxon>
        <taxon>Bifurcata</taxon>
        <taxon>Unidentata</taxon>
        <taxon>Episquamata</taxon>
        <taxon>Toxicofera</taxon>
        <taxon>Serpentes</taxon>
        <taxon>Colubroidea</taxon>
        <taxon>Viperidae</taxon>
        <taxon>Viperinae</taxon>
        <taxon>Macrovipera</taxon>
    </lineage>
</organism>
<dbReference type="SUPFAM" id="SSF56436">
    <property type="entry name" value="C-type lectin-like"/>
    <property type="match status" value="1"/>
</dbReference>
<keyword evidence="5" id="KW-0732">Signal</keyword>
<comment type="similarity">
    <text evidence="2">Belongs to the snaclec family.</text>
</comment>
<evidence type="ECO:0000256" key="1">
    <source>
        <dbReference type="ARBA" id="ARBA00004613"/>
    </source>
</evidence>
<evidence type="ECO:0000256" key="5">
    <source>
        <dbReference type="SAM" id="SignalP"/>
    </source>
</evidence>
<dbReference type="GO" id="GO:0005576">
    <property type="term" value="C:extracellular region"/>
    <property type="evidence" value="ECO:0007669"/>
    <property type="project" value="UniProtKB-SubCell"/>
</dbReference>
<sequence>MGRFISVSFGCLVVFLSLSGTGADQDCPSDWSSHEGHCYRVFKLLKTWADAEKFCTQQVNGWHLASIESVEEANFVAELVPKTLIKSKYHAWIGLRDQGKRQQCSSHWADGSAVSYETVTEYTKCFGLNKDKGYLEWVTLSCEDKNPFICKSWVPH</sequence>
<dbReference type="InterPro" id="IPR016187">
    <property type="entry name" value="CTDL_fold"/>
</dbReference>
<dbReference type="InterPro" id="IPR050111">
    <property type="entry name" value="C-type_lectin/snaclec_domain"/>
</dbReference>
<reference evidence="7" key="1">
    <citation type="submission" date="2014-11" db="EMBL/GenBank/DDBJ databases">
        <title>Vipera lebetina C-type lectin-like proteins.</title>
        <authorList>
            <person name="Siigur E."/>
            <person name="Aaspollu A."/>
            <person name="Siigur J."/>
        </authorList>
    </citation>
    <scope>NUCLEOTIDE SEQUENCE</scope>
</reference>
<comment type="subcellular location">
    <subcellularLocation>
        <location evidence="1">Secreted</location>
    </subcellularLocation>
</comment>
<evidence type="ECO:0000256" key="4">
    <source>
        <dbReference type="ARBA" id="ARBA00023157"/>
    </source>
</evidence>
<dbReference type="SMR" id="A0A0C5DKK6"/>
<dbReference type="Gene3D" id="3.10.100.10">
    <property type="entry name" value="Mannose-Binding Protein A, subunit A"/>
    <property type="match status" value="1"/>
</dbReference>
<feature type="chain" id="PRO_5002175955" evidence="5">
    <location>
        <begin position="24"/>
        <end position="156"/>
    </location>
</feature>
<dbReference type="Pfam" id="PF00059">
    <property type="entry name" value="Lectin_C"/>
    <property type="match status" value="1"/>
</dbReference>
<keyword evidence="4" id="KW-1015">Disulfide bond</keyword>
<dbReference type="EMBL" id="KP202316">
    <property type="protein sequence ID" value="AJO70721.1"/>
    <property type="molecule type" value="mRNA"/>
</dbReference>
<evidence type="ECO:0000313" key="7">
    <source>
        <dbReference type="EMBL" id="AJO70721.1"/>
    </source>
</evidence>
<proteinExistence type="evidence at transcript level"/>
<keyword evidence="7" id="KW-0430">Lectin</keyword>
<name>A0A0C5DKK6_MACLB</name>
<keyword evidence="3" id="KW-0964">Secreted</keyword>
<evidence type="ECO:0000259" key="6">
    <source>
        <dbReference type="PROSITE" id="PS50041"/>
    </source>
</evidence>
<dbReference type="PANTHER" id="PTHR22803">
    <property type="entry name" value="MANNOSE, PHOSPHOLIPASE, LECTIN RECEPTOR RELATED"/>
    <property type="match status" value="1"/>
</dbReference>
<dbReference type="InterPro" id="IPR001304">
    <property type="entry name" value="C-type_lectin-like"/>
</dbReference>
<dbReference type="PROSITE" id="PS50041">
    <property type="entry name" value="C_TYPE_LECTIN_2"/>
    <property type="match status" value="1"/>
</dbReference>
<feature type="domain" description="C-type lectin" evidence="6">
    <location>
        <begin position="34"/>
        <end position="151"/>
    </location>
</feature>
<protein>
    <submittedName>
        <fullName evidence="7">C-type lectin-like protein 2A</fullName>
    </submittedName>
</protein>
<feature type="signal peptide" evidence="5">
    <location>
        <begin position="1"/>
        <end position="23"/>
    </location>
</feature>